<dbReference type="InterPro" id="IPR036388">
    <property type="entry name" value="WH-like_DNA-bd_sf"/>
</dbReference>
<proteinExistence type="predicted"/>
<dbReference type="AlphaFoldDB" id="A0A268NZR7"/>
<comment type="caution">
    <text evidence="1">The sequence shown here is derived from an EMBL/GenBank/DDBJ whole genome shotgun (WGS) entry which is preliminary data.</text>
</comment>
<dbReference type="InterPro" id="IPR000944">
    <property type="entry name" value="Tscrpt_reg_Rrf2"/>
</dbReference>
<dbReference type="Pfam" id="PF02082">
    <property type="entry name" value="Rrf2"/>
    <property type="match status" value="1"/>
</dbReference>
<dbReference type="InterPro" id="IPR036390">
    <property type="entry name" value="WH_DNA-bd_sf"/>
</dbReference>
<name>A0A268NZR7_SHOCL</name>
<organism evidence="1 2">
    <name type="scientific">Shouchella clausii</name>
    <name type="common">Alkalihalobacillus clausii</name>
    <dbReference type="NCBI Taxonomy" id="79880"/>
    <lineage>
        <taxon>Bacteria</taxon>
        <taxon>Bacillati</taxon>
        <taxon>Bacillota</taxon>
        <taxon>Bacilli</taxon>
        <taxon>Bacillales</taxon>
        <taxon>Bacillaceae</taxon>
        <taxon>Shouchella</taxon>
    </lineage>
</organism>
<dbReference type="EMBL" id="NPCC01000012">
    <property type="protein sequence ID" value="PAE88938.1"/>
    <property type="molecule type" value="Genomic_DNA"/>
</dbReference>
<dbReference type="FunFam" id="1.10.10.10:FF:000138">
    <property type="entry name" value="Rrf2 family transcriptional regulator"/>
    <property type="match status" value="1"/>
</dbReference>
<reference evidence="1 2" key="1">
    <citation type="submission" date="2017-07" db="EMBL/GenBank/DDBJ databases">
        <title>Isolation and whole genome analysis of endospore-forming bacteria from heroin.</title>
        <authorList>
            <person name="Kalinowski J."/>
            <person name="Ahrens B."/>
            <person name="Al-Dilaimi A."/>
            <person name="Winkler A."/>
            <person name="Wibberg D."/>
            <person name="Schleenbecker U."/>
            <person name="Ruckert C."/>
            <person name="Wolfel R."/>
            <person name="Grass G."/>
        </authorList>
    </citation>
    <scope>NUCLEOTIDE SEQUENCE [LARGE SCALE GENOMIC DNA]</scope>
    <source>
        <strain evidence="1 2">7539</strain>
    </source>
</reference>
<dbReference type="SUPFAM" id="SSF46785">
    <property type="entry name" value="Winged helix' DNA-binding domain"/>
    <property type="match status" value="1"/>
</dbReference>
<dbReference type="GO" id="GO:0005829">
    <property type="term" value="C:cytosol"/>
    <property type="evidence" value="ECO:0007669"/>
    <property type="project" value="TreeGrafter"/>
</dbReference>
<dbReference type="Proteomes" id="UP000216207">
    <property type="component" value="Unassembled WGS sequence"/>
</dbReference>
<dbReference type="OMA" id="FAMGNRS"/>
<dbReference type="GO" id="GO:0003700">
    <property type="term" value="F:DNA-binding transcription factor activity"/>
    <property type="evidence" value="ECO:0007669"/>
    <property type="project" value="TreeGrafter"/>
</dbReference>
<dbReference type="PROSITE" id="PS51197">
    <property type="entry name" value="HTH_RRF2_2"/>
    <property type="match status" value="1"/>
</dbReference>
<dbReference type="PANTHER" id="PTHR33221">
    <property type="entry name" value="WINGED HELIX-TURN-HELIX TRANSCRIPTIONAL REGULATOR, RRF2 FAMILY"/>
    <property type="match status" value="1"/>
</dbReference>
<protein>
    <submittedName>
        <fullName evidence="1">Rrf2 family transcriptional regulator</fullName>
    </submittedName>
</protein>
<dbReference type="RefSeq" id="WP_011248623.1">
    <property type="nucleotide sequence ID" value="NZ_BOQS01000013.1"/>
</dbReference>
<dbReference type="Gene3D" id="1.10.10.10">
    <property type="entry name" value="Winged helix-like DNA-binding domain superfamily/Winged helix DNA-binding domain"/>
    <property type="match status" value="1"/>
</dbReference>
<gene>
    <name evidence="1" type="ORF">CHH72_11225</name>
</gene>
<dbReference type="PANTHER" id="PTHR33221:SF15">
    <property type="entry name" value="HTH-TYPE TRANSCRIPTIONAL REGULATOR YWGB-RELATED"/>
    <property type="match status" value="1"/>
</dbReference>
<evidence type="ECO:0000313" key="2">
    <source>
        <dbReference type="Proteomes" id="UP000216207"/>
    </source>
</evidence>
<evidence type="ECO:0000313" key="1">
    <source>
        <dbReference type="EMBL" id="PAE88938.1"/>
    </source>
</evidence>
<sequence>MKISSRFSVAVHIGALLATERTAVLTSEWMAASVNTNPVVIRRISAQLKKAGIIEGRSGTGGAKLAKDPDELTLLDFYQAVQVVADNELFHIHSEPNPNCYVGANIQGVLEVMLGKAQRAMEEVLASMTLADVLASFPEKIH</sequence>
<accession>A0A268NZR7</accession>